<dbReference type="RefSeq" id="WP_073497641.1">
    <property type="nucleotide sequence ID" value="NZ_MPOH02000078.1"/>
</dbReference>
<evidence type="ECO:0000256" key="1">
    <source>
        <dbReference type="SAM" id="MobiDB-lite"/>
    </source>
</evidence>
<reference evidence="4" key="1">
    <citation type="submission" date="2016-11" db="EMBL/GenBank/DDBJ databases">
        <authorList>
            <person name="Schniete J.K."/>
            <person name="Salih T."/>
            <person name="Algora Gallardo L."/>
            <person name="Martinez Fernandez S."/>
            <person name="Herron P.R."/>
        </authorList>
    </citation>
    <scope>NUCLEOTIDE SEQUENCE [LARGE SCALE GENOMIC DNA]</scope>
    <source>
        <strain evidence="4">DSM 41896</strain>
    </source>
</reference>
<dbReference type="InterPro" id="IPR007278">
    <property type="entry name" value="DUF397"/>
</dbReference>
<dbReference type="AlphaFoldDB" id="A0A1V6MGL3"/>
<evidence type="ECO:0000313" key="4">
    <source>
        <dbReference type="Proteomes" id="UP000184286"/>
    </source>
</evidence>
<dbReference type="OrthoDB" id="3402668at2"/>
<evidence type="ECO:0000259" key="2">
    <source>
        <dbReference type="Pfam" id="PF04149"/>
    </source>
</evidence>
<dbReference type="Proteomes" id="UP000184286">
    <property type="component" value="Unassembled WGS sequence"/>
</dbReference>
<gene>
    <name evidence="3" type="ORF">BM536_039000</name>
</gene>
<organism evidence="3 4">
    <name type="scientific">Streptomyces phaeoluteigriseus</name>
    <dbReference type="NCBI Taxonomy" id="114686"/>
    <lineage>
        <taxon>Bacteria</taxon>
        <taxon>Bacillati</taxon>
        <taxon>Actinomycetota</taxon>
        <taxon>Actinomycetes</taxon>
        <taxon>Kitasatosporales</taxon>
        <taxon>Streptomycetaceae</taxon>
        <taxon>Streptomyces</taxon>
        <taxon>Streptomyces aurantiacus group</taxon>
    </lineage>
</organism>
<feature type="domain" description="DUF397" evidence="2">
    <location>
        <begin position="6"/>
        <end position="58"/>
    </location>
</feature>
<dbReference type="Pfam" id="PF04149">
    <property type="entry name" value="DUF397"/>
    <property type="match status" value="1"/>
</dbReference>
<feature type="region of interest" description="Disordered" evidence="1">
    <location>
        <begin position="1"/>
        <end position="23"/>
    </location>
</feature>
<dbReference type="EMBL" id="MPOH02000078">
    <property type="protein sequence ID" value="OQD51639.1"/>
    <property type="molecule type" value="Genomic_DNA"/>
</dbReference>
<comment type="caution">
    <text evidence="3">The sequence shown here is derived from an EMBL/GenBank/DDBJ whole genome shotgun (WGS) entry which is preliminary data.</text>
</comment>
<feature type="compositionally biased region" description="Polar residues" evidence="1">
    <location>
        <begin position="1"/>
        <end position="12"/>
    </location>
</feature>
<sequence>MSTRPKWQKSSFSGGGEGNDCLELASSPTHIHLRESDTPTTTLTTSPVALAHLLKGIRAGAALSAV</sequence>
<name>A0A1V6MGL3_9ACTN</name>
<evidence type="ECO:0000313" key="3">
    <source>
        <dbReference type="EMBL" id="OQD51639.1"/>
    </source>
</evidence>
<protein>
    <submittedName>
        <fullName evidence="3">DUF397 domain-containing protein</fullName>
    </submittedName>
</protein>
<proteinExistence type="predicted"/>
<reference evidence="3 4" key="2">
    <citation type="submission" date="2017-02" db="EMBL/GenBank/DDBJ databases">
        <title>Draft genome sequence of Streptomyces phaeoluteigriseus type strain DSM41896.</title>
        <authorList>
            <person name="Salih T.S."/>
            <person name="Algora Gallardo L."/>
            <person name="Melo Santos T."/>
            <person name="Filgueira Martinez S."/>
            <person name="Herron P.R."/>
        </authorList>
    </citation>
    <scope>NUCLEOTIDE SEQUENCE [LARGE SCALE GENOMIC DNA]</scope>
    <source>
        <strain evidence="3 4">DSM 41896</strain>
    </source>
</reference>
<accession>A0A1V6MGL3</accession>